<dbReference type="PROSITE" id="PS50800">
    <property type="entry name" value="SAP"/>
    <property type="match status" value="1"/>
</dbReference>
<dbReference type="InterPro" id="IPR052240">
    <property type="entry name" value="SAP_domain_ribonucleoprotein"/>
</dbReference>
<dbReference type="SUPFAM" id="SSF68906">
    <property type="entry name" value="SAP domain"/>
    <property type="match status" value="1"/>
</dbReference>
<evidence type="ECO:0000256" key="2">
    <source>
        <dbReference type="ARBA" id="ARBA00046328"/>
    </source>
</evidence>
<sequence length="240" mass="26331">MTTRRRKLNELKVAELKVELGARGLNKSGNKADLAERLEEALENEGLDPIVHEFTVPLERVAETDNDSDGNTSTPNKVDVSGDQSGKISKSETEQMTSQELATVVSQLSTLVTLQGILIGSLQAQLHAITATPNERVDVNLASVVQANTDQTSLLCTALAPLEYALTRDSPRVHLPVQTYEGHTDPKSVADFLHELADYRSAEGLTEAEVLQRILPVSLKGSAARWPLRQMFDSWVQFKD</sequence>
<dbReference type="VEuPathDB" id="VectorBase:HLOH_041633"/>
<dbReference type="PANTHER" id="PTHR46551:SF1">
    <property type="entry name" value="SAP DOMAIN-CONTAINING RIBONUCLEOPROTEIN"/>
    <property type="match status" value="1"/>
</dbReference>
<dbReference type="Pfam" id="PF02037">
    <property type="entry name" value="SAP"/>
    <property type="match status" value="1"/>
</dbReference>
<feature type="compositionally biased region" description="Polar residues" evidence="3">
    <location>
        <begin position="69"/>
        <end position="96"/>
    </location>
</feature>
<comment type="caution">
    <text evidence="5">The sequence shown here is derived from an EMBL/GenBank/DDBJ whole genome shotgun (WGS) entry which is preliminary data.</text>
</comment>
<dbReference type="EMBL" id="JABSTR010000007">
    <property type="protein sequence ID" value="KAH9375717.1"/>
    <property type="molecule type" value="Genomic_DNA"/>
</dbReference>
<evidence type="ECO:0000313" key="6">
    <source>
        <dbReference type="Proteomes" id="UP000821853"/>
    </source>
</evidence>
<dbReference type="InterPro" id="IPR003034">
    <property type="entry name" value="SAP_dom"/>
</dbReference>
<dbReference type="InterPro" id="IPR036361">
    <property type="entry name" value="SAP_dom_sf"/>
</dbReference>
<gene>
    <name evidence="5" type="ORF">HPB48_014885</name>
</gene>
<dbReference type="GO" id="GO:0005634">
    <property type="term" value="C:nucleus"/>
    <property type="evidence" value="ECO:0007669"/>
    <property type="project" value="TreeGrafter"/>
</dbReference>
<name>A0A9J6GJJ9_HAELO</name>
<feature type="domain" description="SAP" evidence="4">
    <location>
        <begin position="8"/>
        <end position="42"/>
    </location>
</feature>
<accession>A0A9J6GJJ9</accession>
<reference evidence="5 6" key="1">
    <citation type="journal article" date="2020" name="Cell">
        <title>Large-Scale Comparative Analyses of Tick Genomes Elucidate Their Genetic Diversity and Vector Capacities.</title>
        <authorList>
            <consortium name="Tick Genome and Microbiome Consortium (TIGMIC)"/>
            <person name="Jia N."/>
            <person name="Wang J."/>
            <person name="Shi W."/>
            <person name="Du L."/>
            <person name="Sun Y."/>
            <person name="Zhan W."/>
            <person name="Jiang J.F."/>
            <person name="Wang Q."/>
            <person name="Zhang B."/>
            <person name="Ji P."/>
            <person name="Bell-Sakyi L."/>
            <person name="Cui X.M."/>
            <person name="Yuan T.T."/>
            <person name="Jiang B.G."/>
            <person name="Yang W.F."/>
            <person name="Lam T.T."/>
            <person name="Chang Q.C."/>
            <person name="Ding S.J."/>
            <person name="Wang X.J."/>
            <person name="Zhu J.G."/>
            <person name="Ruan X.D."/>
            <person name="Zhao L."/>
            <person name="Wei J.T."/>
            <person name="Ye R.Z."/>
            <person name="Que T.C."/>
            <person name="Du C.H."/>
            <person name="Zhou Y.H."/>
            <person name="Cheng J.X."/>
            <person name="Dai P.F."/>
            <person name="Guo W.B."/>
            <person name="Han X.H."/>
            <person name="Huang E.J."/>
            <person name="Li L.F."/>
            <person name="Wei W."/>
            <person name="Gao Y.C."/>
            <person name="Liu J.Z."/>
            <person name="Shao H.Z."/>
            <person name="Wang X."/>
            <person name="Wang C.C."/>
            <person name="Yang T.C."/>
            <person name="Huo Q.B."/>
            <person name="Li W."/>
            <person name="Chen H.Y."/>
            <person name="Chen S.E."/>
            <person name="Zhou L.G."/>
            <person name="Ni X.B."/>
            <person name="Tian J.H."/>
            <person name="Sheng Y."/>
            <person name="Liu T."/>
            <person name="Pan Y.S."/>
            <person name="Xia L.Y."/>
            <person name="Li J."/>
            <person name="Zhao F."/>
            <person name="Cao W.C."/>
        </authorList>
    </citation>
    <scope>NUCLEOTIDE SEQUENCE [LARGE SCALE GENOMIC DNA]</scope>
    <source>
        <strain evidence="5">HaeL-2018</strain>
    </source>
</reference>
<evidence type="ECO:0000256" key="3">
    <source>
        <dbReference type="SAM" id="MobiDB-lite"/>
    </source>
</evidence>
<keyword evidence="1" id="KW-0597">Phosphoprotein</keyword>
<proteinExistence type="inferred from homology"/>
<organism evidence="5 6">
    <name type="scientific">Haemaphysalis longicornis</name>
    <name type="common">Bush tick</name>
    <dbReference type="NCBI Taxonomy" id="44386"/>
    <lineage>
        <taxon>Eukaryota</taxon>
        <taxon>Metazoa</taxon>
        <taxon>Ecdysozoa</taxon>
        <taxon>Arthropoda</taxon>
        <taxon>Chelicerata</taxon>
        <taxon>Arachnida</taxon>
        <taxon>Acari</taxon>
        <taxon>Parasitiformes</taxon>
        <taxon>Ixodida</taxon>
        <taxon>Ixodoidea</taxon>
        <taxon>Ixodidae</taxon>
        <taxon>Haemaphysalinae</taxon>
        <taxon>Haemaphysalis</taxon>
    </lineage>
</organism>
<dbReference type="AlphaFoldDB" id="A0A9J6GJJ9"/>
<dbReference type="GO" id="GO:0016973">
    <property type="term" value="P:poly(A)+ mRNA export from nucleus"/>
    <property type="evidence" value="ECO:0007669"/>
    <property type="project" value="TreeGrafter"/>
</dbReference>
<evidence type="ECO:0000256" key="1">
    <source>
        <dbReference type="ARBA" id="ARBA00022553"/>
    </source>
</evidence>
<evidence type="ECO:0000313" key="5">
    <source>
        <dbReference type="EMBL" id="KAH9375717.1"/>
    </source>
</evidence>
<protein>
    <recommendedName>
        <fullName evidence="4">SAP domain-containing protein</fullName>
    </recommendedName>
</protein>
<keyword evidence="6" id="KW-1185">Reference proteome</keyword>
<dbReference type="Gene3D" id="1.10.720.30">
    <property type="entry name" value="SAP domain"/>
    <property type="match status" value="1"/>
</dbReference>
<dbReference type="PANTHER" id="PTHR46551">
    <property type="entry name" value="SAP DOMAIN-CONTAINING RIBONUCLEOPROTEIN"/>
    <property type="match status" value="1"/>
</dbReference>
<evidence type="ECO:0000259" key="4">
    <source>
        <dbReference type="PROSITE" id="PS50800"/>
    </source>
</evidence>
<comment type="similarity">
    <text evidence="2">Belongs to the SAP domain-containing ribonucleoprotein family.</text>
</comment>
<dbReference type="SMART" id="SM00513">
    <property type="entry name" value="SAP"/>
    <property type="match status" value="1"/>
</dbReference>
<feature type="region of interest" description="Disordered" evidence="3">
    <location>
        <begin position="61"/>
        <end position="96"/>
    </location>
</feature>
<dbReference type="Proteomes" id="UP000821853">
    <property type="component" value="Chromosome 5"/>
</dbReference>
<dbReference type="OrthoDB" id="10641555at2759"/>